<keyword evidence="2" id="KW-0863">Zinc-finger</keyword>
<evidence type="ECO:0000256" key="3">
    <source>
        <dbReference type="ARBA" id="ARBA00022833"/>
    </source>
</evidence>
<dbReference type="EMBL" id="JAPDRK010000024">
    <property type="protein sequence ID" value="KAJ9602850.1"/>
    <property type="molecule type" value="Genomic_DNA"/>
</dbReference>
<dbReference type="Proteomes" id="UP001172673">
    <property type="component" value="Unassembled WGS sequence"/>
</dbReference>
<dbReference type="Pfam" id="PF00569">
    <property type="entry name" value="ZZ"/>
    <property type="match status" value="1"/>
</dbReference>
<protein>
    <recommendedName>
        <fullName evidence="5">ZZ-type domain-containing protein</fullName>
    </recommendedName>
</protein>
<dbReference type="PANTHER" id="PTHR33112">
    <property type="entry name" value="DOMAIN PROTEIN, PUTATIVE-RELATED"/>
    <property type="match status" value="1"/>
</dbReference>
<gene>
    <name evidence="6" type="ORF">H2200_012630</name>
</gene>
<feature type="region of interest" description="Disordered" evidence="4">
    <location>
        <begin position="311"/>
        <end position="330"/>
    </location>
</feature>
<dbReference type="Gene3D" id="3.30.60.90">
    <property type="match status" value="1"/>
</dbReference>
<reference evidence="6" key="1">
    <citation type="submission" date="2022-10" db="EMBL/GenBank/DDBJ databases">
        <title>Culturing micro-colonial fungi from biological soil crusts in the Mojave desert and describing Neophaeococcomyces mojavensis, and introducing the new genera and species Taxawa tesnikishii.</title>
        <authorList>
            <person name="Kurbessoian T."/>
            <person name="Stajich J.E."/>
        </authorList>
    </citation>
    <scope>NUCLEOTIDE SEQUENCE</scope>
    <source>
        <strain evidence="6">TK_41</strain>
    </source>
</reference>
<dbReference type="AlphaFoldDB" id="A0AA38WXB9"/>
<dbReference type="InterPro" id="IPR043145">
    <property type="entry name" value="Znf_ZZ_sf"/>
</dbReference>
<evidence type="ECO:0000256" key="2">
    <source>
        <dbReference type="ARBA" id="ARBA00022771"/>
    </source>
</evidence>
<feature type="compositionally biased region" description="Polar residues" evidence="4">
    <location>
        <begin position="1"/>
        <end position="20"/>
    </location>
</feature>
<comment type="caution">
    <text evidence="6">The sequence shown here is derived from an EMBL/GenBank/DDBJ whole genome shotgun (WGS) entry which is preliminary data.</text>
</comment>
<dbReference type="GO" id="GO:0008270">
    <property type="term" value="F:zinc ion binding"/>
    <property type="evidence" value="ECO:0007669"/>
    <property type="project" value="UniProtKB-KW"/>
</dbReference>
<dbReference type="CDD" id="cd02340">
    <property type="entry name" value="ZZ_NBR1_like"/>
    <property type="match status" value="1"/>
</dbReference>
<organism evidence="6 7">
    <name type="scientific">Cladophialophora chaetospira</name>
    <dbReference type="NCBI Taxonomy" id="386627"/>
    <lineage>
        <taxon>Eukaryota</taxon>
        <taxon>Fungi</taxon>
        <taxon>Dikarya</taxon>
        <taxon>Ascomycota</taxon>
        <taxon>Pezizomycotina</taxon>
        <taxon>Eurotiomycetes</taxon>
        <taxon>Chaetothyriomycetidae</taxon>
        <taxon>Chaetothyriales</taxon>
        <taxon>Herpotrichiellaceae</taxon>
        <taxon>Cladophialophora</taxon>
    </lineage>
</organism>
<accession>A0AA38WXB9</accession>
<evidence type="ECO:0000313" key="7">
    <source>
        <dbReference type="Proteomes" id="UP001172673"/>
    </source>
</evidence>
<proteinExistence type="predicted"/>
<feature type="domain" description="ZZ-type" evidence="5">
    <location>
        <begin position="62"/>
        <end position="104"/>
    </location>
</feature>
<evidence type="ECO:0000259" key="5">
    <source>
        <dbReference type="SMART" id="SM00291"/>
    </source>
</evidence>
<dbReference type="InterPro" id="IPR010730">
    <property type="entry name" value="HET"/>
</dbReference>
<dbReference type="PANTHER" id="PTHR33112:SF16">
    <property type="entry name" value="HETEROKARYON INCOMPATIBILITY DOMAIN-CONTAINING PROTEIN"/>
    <property type="match status" value="1"/>
</dbReference>
<keyword evidence="3" id="KW-0862">Zinc</keyword>
<dbReference type="SUPFAM" id="SSF57850">
    <property type="entry name" value="RING/U-box"/>
    <property type="match status" value="1"/>
</dbReference>
<dbReference type="InterPro" id="IPR000433">
    <property type="entry name" value="Znf_ZZ"/>
</dbReference>
<keyword evidence="1" id="KW-0479">Metal-binding</keyword>
<dbReference type="Pfam" id="PF06985">
    <property type="entry name" value="HET"/>
    <property type="match status" value="1"/>
</dbReference>
<evidence type="ECO:0000256" key="1">
    <source>
        <dbReference type="ARBA" id="ARBA00022723"/>
    </source>
</evidence>
<keyword evidence="7" id="KW-1185">Reference proteome</keyword>
<feature type="region of interest" description="Disordered" evidence="4">
    <location>
        <begin position="1"/>
        <end position="25"/>
    </location>
</feature>
<sequence length="874" mass="97460">MPKATQMSSTVKGAESQSDSKSTHDLAYVGSDSEHVSQDNHEQQHDNFGSDQATATTLISPPSRSAVCDRCSKRIDGIRYKCQKCPDFDYCTECARLASSIHPGHDFLPLRGTEPIPEEDATDGHTDEEKLDPTAFRLVGHDTNMSTALCLSCQPVTMPLPAVGIIMKDEAVRSQAKNGLSLRWPARISKLVEATVGGCAFCSLVLYRFFGPGNGIFYGYEPDTPWAFQIDNGLRRRVIANAMQLLTIMKSDEFVFVVEPIHKTGMAESGFHRLRIELKEAKQSKEVLDRALASRGQQYVELDVCAAQGNPAAETITSRPPNPSPGSRQGFEQVKSWLAQCERDHGEACAPRDSRLPTRVIDVSDSNRLQLLQTSPNSVGKYVALSYCWGESQQFQTTTLSQSAMTDDFVLSDLPQTLQDGVTVTRALGIQYLWVDCLCIVQDDADDRAHEIAHMTDIYKHATLTISASKASAASKGFLHDEASPETGLWKNLIPLAFPIPNPAAKTIKDAFEMPREVLGTIWLCDEDPEFAASFRSPVDRRGWCLQERLLSSRFLSYGRWPTWRCRLGAYSDGGFYPQDPRKERHERQLTKCPLEQGWRRRRSQGVSDLQGTTDLHSATQLLQSWYKLVNEYTQRELGVKSDRLPAIGGIAAEISRATGFAYLAGLWQPNLLHDLMWSAKAKEWLTRPEGCQAATWSWASVDCPVSYDDITEDSLALAHVLDCHVDAGLSGAFGEVTGGRLELEGPFLAHVDKEDVIALLRDQGMAEPPPRSNDVQEWYRQIMAHIENQPKDKGSASEKWEEKVPDEVSAIITFSRDWRVVHEQRAEGAFYSGILLRAVDGGAYERIGAFTNEERGWLDQAVQPWERRKVVLV</sequence>
<evidence type="ECO:0000256" key="4">
    <source>
        <dbReference type="SAM" id="MobiDB-lite"/>
    </source>
</evidence>
<dbReference type="SMART" id="SM00291">
    <property type="entry name" value="ZnF_ZZ"/>
    <property type="match status" value="1"/>
</dbReference>
<evidence type="ECO:0000313" key="6">
    <source>
        <dbReference type="EMBL" id="KAJ9602850.1"/>
    </source>
</evidence>
<name>A0AA38WXB9_9EURO</name>